<sequence length="301" mass="33221">MGRVAAVCAISLGNGLEFEPAEAWDNRYSGALEKRWVPVTVPYILERGARHFAWINGGELLQPSAKDVLGGQDWRAPANGCFVYKFHESPLLADDRDVFFAVRGSLVHQKAFGKLGALEEQAMRQLRNQMGGESLKDASIAKVQQALEEWDANLDGRISEDEMATALKILCPRMTQEVIKNLFSQADLNKVNGWALLVTAGLCNSMCYALAVPADEGAESPYRESIAALGDEGQWQDALQLFSDMCQLDPGGALTAPTFAAVTMACSRMTQWYQVQQLLQKAMSNDVRRDTRRDRGDSNQL</sequence>
<gene>
    <name evidence="2" type="ORF">SCF082_LOCUS17392</name>
</gene>
<comment type="caution">
    <text evidence="2">The sequence shown here is derived from an EMBL/GenBank/DDBJ whole genome shotgun (WGS) entry which is preliminary data.</text>
</comment>
<reference evidence="2 3" key="1">
    <citation type="submission" date="2024-02" db="EMBL/GenBank/DDBJ databases">
        <authorList>
            <person name="Chen Y."/>
            <person name="Shah S."/>
            <person name="Dougan E. K."/>
            <person name="Thang M."/>
            <person name="Chan C."/>
        </authorList>
    </citation>
    <scope>NUCLEOTIDE SEQUENCE [LARGE SCALE GENOMIC DNA]</scope>
</reference>
<evidence type="ECO:0000313" key="3">
    <source>
        <dbReference type="Proteomes" id="UP001642464"/>
    </source>
</evidence>
<protein>
    <submittedName>
        <fullName evidence="2">Pyrazinamidase/nicotinamidase</fullName>
    </submittedName>
</protein>
<proteinExistence type="predicted"/>
<evidence type="ECO:0000259" key="1">
    <source>
        <dbReference type="PROSITE" id="PS50222"/>
    </source>
</evidence>
<dbReference type="InterPro" id="IPR011992">
    <property type="entry name" value="EF-hand-dom_pair"/>
</dbReference>
<dbReference type="InterPro" id="IPR011990">
    <property type="entry name" value="TPR-like_helical_dom_sf"/>
</dbReference>
<dbReference type="CDD" id="cd00051">
    <property type="entry name" value="EFh"/>
    <property type="match status" value="1"/>
</dbReference>
<dbReference type="Gene3D" id="1.25.40.10">
    <property type="entry name" value="Tetratricopeptide repeat domain"/>
    <property type="match status" value="1"/>
</dbReference>
<dbReference type="PROSITE" id="PS50222">
    <property type="entry name" value="EF_HAND_2"/>
    <property type="match status" value="1"/>
</dbReference>
<feature type="domain" description="EF-hand" evidence="1">
    <location>
        <begin position="138"/>
        <end position="173"/>
    </location>
</feature>
<accession>A0ABP0KJN6</accession>
<name>A0ABP0KJN6_9DINO</name>
<dbReference type="Proteomes" id="UP001642464">
    <property type="component" value="Unassembled WGS sequence"/>
</dbReference>
<dbReference type="InterPro" id="IPR002048">
    <property type="entry name" value="EF_hand_dom"/>
</dbReference>
<dbReference type="Gene3D" id="1.10.238.10">
    <property type="entry name" value="EF-hand"/>
    <property type="match status" value="1"/>
</dbReference>
<evidence type="ECO:0000313" key="2">
    <source>
        <dbReference type="EMBL" id="CAK9026199.1"/>
    </source>
</evidence>
<dbReference type="SUPFAM" id="SSF47473">
    <property type="entry name" value="EF-hand"/>
    <property type="match status" value="1"/>
</dbReference>
<dbReference type="EMBL" id="CAXAMM010011447">
    <property type="protein sequence ID" value="CAK9026199.1"/>
    <property type="molecule type" value="Genomic_DNA"/>
</dbReference>
<keyword evidence="3" id="KW-1185">Reference proteome</keyword>
<organism evidence="2 3">
    <name type="scientific">Durusdinium trenchii</name>
    <dbReference type="NCBI Taxonomy" id="1381693"/>
    <lineage>
        <taxon>Eukaryota</taxon>
        <taxon>Sar</taxon>
        <taxon>Alveolata</taxon>
        <taxon>Dinophyceae</taxon>
        <taxon>Suessiales</taxon>
        <taxon>Symbiodiniaceae</taxon>
        <taxon>Durusdinium</taxon>
    </lineage>
</organism>